<keyword evidence="5 6" id="KW-0472">Membrane</keyword>
<dbReference type="GO" id="GO:0005886">
    <property type="term" value="C:plasma membrane"/>
    <property type="evidence" value="ECO:0007669"/>
    <property type="project" value="UniProtKB-SubCell"/>
</dbReference>
<evidence type="ECO:0000313" key="9">
    <source>
        <dbReference type="Proteomes" id="UP000480246"/>
    </source>
</evidence>
<organism evidence="8 9">
    <name type="scientific">Gracilibacillus oryzae</name>
    <dbReference type="NCBI Taxonomy" id="1672701"/>
    <lineage>
        <taxon>Bacteria</taxon>
        <taxon>Bacillati</taxon>
        <taxon>Bacillota</taxon>
        <taxon>Bacilli</taxon>
        <taxon>Bacillales</taxon>
        <taxon>Bacillaceae</taxon>
        <taxon>Gracilibacillus</taxon>
    </lineage>
</organism>
<dbReference type="Proteomes" id="UP000480246">
    <property type="component" value="Unassembled WGS sequence"/>
</dbReference>
<keyword evidence="2" id="KW-1003">Cell membrane</keyword>
<gene>
    <name evidence="8" type="ORF">F9U64_17405</name>
</gene>
<evidence type="ECO:0000313" key="8">
    <source>
        <dbReference type="EMBL" id="KAB8127668.1"/>
    </source>
</evidence>
<feature type="transmembrane region" description="Helical" evidence="6">
    <location>
        <begin position="12"/>
        <end position="32"/>
    </location>
</feature>
<evidence type="ECO:0000259" key="7">
    <source>
        <dbReference type="Pfam" id="PF13396"/>
    </source>
</evidence>
<evidence type="ECO:0000256" key="2">
    <source>
        <dbReference type="ARBA" id="ARBA00022475"/>
    </source>
</evidence>
<keyword evidence="9" id="KW-1185">Reference proteome</keyword>
<comment type="caution">
    <text evidence="8">The sequence shown here is derived from an EMBL/GenBank/DDBJ whole genome shotgun (WGS) entry which is preliminary data.</text>
</comment>
<sequence length="67" mass="7593">MNVSLNEIPWGAIAPIIVLQLILMITALVSCIREEKTNGPKWMWILVILFISLLGPVIYFVVGRRND</sequence>
<protein>
    <submittedName>
        <fullName evidence="8">PLDc_N domain-containing protein</fullName>
    </submittedName>
</protein>
<name>A0A7C8KQD2_9BACI</name>
<evidence type="ECO:0000256" key="1">
    <source>
        <dbReference type="ARBA" id="ARBA00004651"/>
    </source>
</evidence>
<keyword evidence="3 6" id="KW-0812">Transmembrane</keyword>
<accession>A0A7C8KQD2</accession>
<dbReference type="EMBL" id="WEID01000089">
    <property type="protein sequence ID" value="KAB8127668.1"/>
    <property type="molecule type" value="Genomic_DNA"/>
</dbReference>
<reference evidence="8 9" key="1">
    <citation type="submission" date="2019-10" db="EMBL/GenBank/DDBJ databases">
        <title>Gracilibacillus sp. nov. isolated from rice seeds.</title>
        <authorList>
            <person name="He S."/>
        </authorList>
    </citation>
    <scope>NUCLEOTIDE SEQUENCE [LARGE SCALE GENOMIC DNA]</scope>
    <source>
        <strain evidence="8 9">TD8</strain>
    </source>
</reference>
<dbReference type="Pfam" id="PF13396">
    <property type="entry name" value="PLDc_N"/>
    <property type="match status" value="1"/>
</dbReference>
<dbReference type="InterPro" id="IPR027379">
    <property type="entry name" value="CLS_N"/>
</dbReference>
<evidence type="ECO:0000256" key="4">
    <source>
        <dbReference type="ARBA" id="ARBA00022989"/>
    </source>
</evidence>
<dbReference type="OrthoDB" id="3243324at2"/>
<dbReference type="RefSeq" id="WP_153406163.1">
    <property type="nucleotide sequence ID" value="NZ_ML762441.1"/>
</dbReference>
<feature type="transmembrane region" description="Helical" evidence="6">
    <location>
        <begin position="44"/>
        <end position="62"/>
    </location>
</feature>
<comment type="subcellular location">
    <subcellularLocation>
        <location evidence="1">Cell membrane</location>
        <topology evidence="1">Multi-pass membrane protein</topology>
    </subcellularLocation>
</comment>
<proteinExistence type="predicted"/>
<evidence type="ECO:0000256" key="3">
    <source>
        <dbReference type="ARBA" id="ARBA00022692"/>
    </source>
</evidence>
<feature type="domain" description="Cardiolipin synthase N-terminal" evidence="7">
    <location>
        <begin position="22"/>
        <end position="64"/>
    </location>
</feature>
<evidence type="ECO:0000256" key="5">
    <source>
        <dbReference type="ARBA" id="ARBA00023136"/>
    </source>
</evidence>
<evidence type="ECO:0000256" key="6">
    <source>
        <dbReference type="SAM" id="Phobius"/>
    </source>
</evidence>
<dbReference type="AlphaFoldDB" id="A0A7C8KQD2"/>
<keyword evidence="4 6" id="KW-1133">Transmembrane helix</keyword>